<gene>
    <name evidence="6" type="ORF">G9U51_04830</name>
</gene>
<accession>A0A967E8E2</accession>
<protein>
    <submittedName>
        <fullName evidence="6">Type II toxin-antitoxin system VapC family toxin</fullName>
    </submittedName>
</protein>
<name>A0A967E8E2_9MICO</name>
<organism evidence="6 7">
    <name type="scientific">Metallococcus carri</name>
    <dbReference type="NCBI Taxonomy" id="1656884"/>
    <lineage>
        <taxon>Bacteria</taxon>
        <taxon>Bacillati</taxon>
        <taxon>Actinomycetota</taxon>
        <taxon>Actinomycetes</taxon>
        <taxon>Micrococcales</taxon>
        <taxon>Dermacoccaceae</taxon>
        <taxon>Metallococcus</taxon>
    </lineage>
</organism>
<dbReference type="GO" id="GO:0046872">
    <property type="term" value="F:metal ion binding"/>
    <property type="evidence" value="ECO:0007669"/>
    <property type="project" value="UniProtKB-KW"/>
</dbReference>
<dbReference type="SUPFAM" id="SSF88723">
    <property type="entry name" value="PIN domain-like"/>
    <property type="match status" value="1"/>
</dbReference>
<dbReference type="InterPro" id="IPR029060">
    <property type="entry name" value="PIN-like_dom_sf"/>
</dbReference>
<dbReference type="InterPro" id="IPR002716">
    <property type="entry name" value="PIN_dom"/>
</dbReference>
<dbReference type="CDD" id="cd09874">
    <property type="entry name" value="PIN_MT3492-like"/>
    <property type="match status" value="1"/>
</dbReference>
<keyword evidence="1" id="KW-0540">Nuclease</keyword>
<keyword evidence="3" id="KW-0378">Hydrolase</keyword>
<evidence type="ECO:0000256" key="2">
    <source>
        <dbReference type="ARBA" id="ARBA00022723"/>
    </source>
</evidence>
<reference evidence="6" key="1">
    <citation type="submission" date="2020-03" db="EMBL/GenBank/DDBJ databases">
        <title>Draft sequencing of Calidifontibacter sp. DB0510.</title>
        <authorList>
            <person name="Kim D.-U."/>
        </authorList>
    </citation>
    <scope>NUCLEOTIDE SEQUENCE</scope>
    <source>
        <strain evidence="6">DB0510</strain>
    </source>
</reference>
<evidence type="ECO:0000256" key="1">
    <source>
        <dbReference type="ARBA" id="ARBA00022722"/>
    </source>
</evidence>
<evidence type="ECO:0000256" key="4">
    <source>
        <dbReference type="ARBA" id="ARBA00022842"/>
    </source>
</evidence>
<keyword evidence="2" id="KW-0479">Metal-binding</keyword>
<dbReference type="Pfam" id="PF01850">
    <property type="entry name" value="PIN"/>
    <property type="match status" value="1"/>
</dbReference>
<sequence length="134" mass="14495">MNELSLVYVDTSALGALLLWQPETSELIDWLDHTPADLVSSDLLETELRRIAVREGLEQSAVSDLVDGVALAAFDRATFRAAGLLPIPNLRTVDALHLEAALRLDVDAVLTYDHRLAEAARALGLDVLAPGRAL</sequence>
<evidence type="ECO:0000256" key="3">
    <source>
        <dbReference type="ARBA" id="ARBA00022801"/>
    </source>
</evidence>
<proteinExistence type="predicted"/>
<evidence type="ECO:0000259" key="5">
    <source>
        <dbReference type="Pfam" id="PF01850"/>
    </source>
</evidence>
<dbReference type="GO" id="GO:0016787">
    <property type="term" value="F:hydrolase activity"/>
    <property type="evidence" value="ECO:0007669"/>
    <property type="project" value="UniProtKB-KW"/>
</dbReference>
<comment type="caution">
    <text evidence="6">The sequence shown here is derived from an EMBL/GenBank/DDBJ whole genome shotgun (WGS) entry which is preliminary data.</text>
</comment>
<keyword evidence="7" id="KW-1185">Reference proteome</keyword>
<dbReference type="Proteomes" id="UP000744769">
    <property type="component" value="Unassembled WGS sequence"/>
</dbReference>
<keyword evidence="4" id="KW-0460">Magnesium</keyword>
<dbReference type="GO" id="GO:0004518">
    <property type="term" value="F:nuclease activity"/>
    <property type="evidence" value="ECO:0007669"/>
    <property type="project" value="UniProtKB-KW"/>
</dbReference>
<feature type="domain" description="PIN" evidence="5">
    <location>
        <begin position="7"/>
        <end position="121"/>
    </location>
</feature>
<dbReference type="AlphaFoldDB" id="A0A967E8E2"/>
<dbReference type="EMBL" id="JAAOIV010000003">
    <property type="protein sequence ID" value="NHN55112.1"/>
    <property type="molecule type" value="Genomic_DNA"/>
</dbReference>
<dbReference type="Gene3D" id="3.40.50.1010">
    <property type="entry name" value="5'-nuclease"/>
    <property type="match status" value="1"/>
</dbReference>
<evidence type="ECO:0000313" key="6">
    <source>
        <dbReference type="EMBL" id="NHN55112.1"/>
    </source>
</evidence>
<evidence type="ECO:0000313" key="7">
    <source>
        <dbReference type="Proteomes" id="UP000744769"/>
    </source>
</evidence>